<dbReference type="RefSeq" id="WP_190041566.1">
    <property type="nucleotide sequence ID" value="NZ_BNBE01000001.1"/>
</dbReference>
<dbReference type="Proteomes" id="UP000632849">
    <property type="component" value="Unassembled WGS sequence"/>
</dbReference>
<organism evidence="2 3">
    <name type="scientific">Streptomyces filamentosus</name>
    <name type="common">Streptomyces roseosporus</name>
    <dbReference type="NCBI Taxonomy" id="67294"/>
    <lineage>
        <taxon>Bacteria</taxon>
        <taxon>Bacillati</taxon>
        <taxon>Actinomycetota</taxon>
        <taxon>Actinomycetes</taxon>
        <taxon>Kitasatosporales</taxon>
        <taxon>Streptomycetaceae</taxon>
        <taxon>Streptomyces</taxon>
    </lineage>
</organism>
<feature type="region of interest" description="Disordered" evidence="1">
    <location>
        <begin position="40"/>
        <end position="63"/>
    </location>
</feature>
<proteinExistence type="predicted"/>
<evidence type="ECO:0000313" key="2">
    <source>
        <dbReference type="EMBL" id="GHF94791.1"/>
    </source>
</evidence>
<dbReference type="EMBL" id="BNBE01000001">
    <property type="protein sequence ID" value="GHF94791.1"/>
    <property type="molecule type" value="Genomic_DNA"/>
</dbReference>
<feature type="compositionally biased region" description="Basic and acidic residues" evidence="1">
    <location>
        <begin position="40"/>
        <end position="50"/>
    </location>
</feature>
<evidence type="ECO:0000313" key="3">
    <source>
        <dbReference type="Proteomes" id="UP000632849"/>
    </source>
</evidence>
<comment type="caution">
    <text evidence="2">The sequence shown here is derived from an EMBL/GenBank/DDBJ whole genome shotgun (WGS) entry which is preliminary data.</text>
</comment>
<name>A0A919BKA2_STRFL</name>
<reference evidence="2" key="1">
    <citation type="journal article" date="2014" name="Int. J. Syst. Evol. Microbiol.">
        <title>Complete genome sequence of Corynebacterium casei LMG S-19264T (=DSM 44701T), isolated from a smear-ripened cheese.</title>
        <authorList>
            <consortium name="US DOE Joint Genome Institute (JGI-PGF)"/>
            <person name="Walter F."/>
            <person name="Albersmeier A."/>
            <person name="Kalinowski J."/>
            <person name="Ruckert C."/>
        </authorList>
    </citation>
    <scope>NUCLEOTIDE SEQUENCE</scope>
    <source>
        <strain evidence="2">JCM 4122</strain>
    </source>
</reference>
<keyword evidence="3" id="KW-1185">Reference proteome</keyword>
<dbReference type="AlphaFoldDB" id="A0A919BKA2"/>
<sequence>MTGVLVPECRFGVHGACRTAGVVVEGIVIVRARRCDCSCHENEKPRKNDEGVPTLRTADQRRS</sequence>
<gene>
    <name evidence="2" type="ORF">GCM10017667_26150</name>
</gene>
<protein>
    <submittedName>
        <fullName evidence="2">Uncharacterized protein</fullName>
    </submittedName>
</protein>
<accession>A0A919BKA2</accession>
<evidence type="ECO:0000256" key="1">
    <source>
        <dbReference type="SAM" id="MobiDB-lite"/>
    </source>
</evidence>
<reference evidence="2" key="2">
    <citation type="submission" date="2020-09" db="EMBL/GenBank/DDBJ databases">
        <authorList>
            <person name="Sun Q."/>
            <person name="Ohkuma M."/>
        </authorList>
    </citation>
    <scope>NUCLEOTIDE SEQUENCE</scope>
    <source>
        <strain evidence="2">JCM 4122</strain>
    </source>
</reference>